<accession>A0A397W7F9</accession>
<evidence type="ECO:0000313" key="1">
    <source>
        <dbReference type="EMBL" id="RIB30630.1"/>
    </source>
</evidence>
<dbReference type="EMBL" id="QKWP01000008">
    <property type="protein sequence ID" value="RIB30630.1"/>
    <property type="molecule type" value="Genomic_DNA"/>
</dbReference>
<keyword evidence="2" id="KW-1185">Reference proteome</keyword>
<reference evidence="1 2" key="1">
    <citation type="submission" date="2018-06" db="EMBL/GenBank/DDBJ databases">
        <title>Comparative genomics reveals the genomic features of Rhizophagus irregularis, R. cerebriforme, R. diaphanum and Gigaspora rosea, and their symbiotic lifestyle signature.</title>
        <authorList>
            <person name="Morin E."/>
            <person name="San Clemente H."/>
            <person name="Chen E.C.H."/>
            <person name="De La Providencia I."/>
            <person name="Hainaut M."/>
            <person name="Kuo A."/>
            <person name="Kohler A."/>
            <person name="Murat C."/>
            <person name="Tang N."/>
            <person name="Roy S."/>
            <person name="Loubradou J."/>
            <person name="Henrissat B."/>
            <person name="Grigoriev I.V."/>
            <person name="Corradi N."/>
            <person name="Roux C."/>
            <person name="Martin F.M."/>
        </authorList>
    </citation>
    <scope>NUCLEOTIDE SEQUENCE [LARGE SCALE GENOMIC DNA]</scope>
    <source>
        <strain evidence="1 2">DAOM 194757</strain>
    </source>
</reference>
<dbReference type="Proteomes" id="UP000266673">
    <property type="component" value="Unassembled WGS sequence"/>
</dbReference>
<dbReference type="AlphaFoldDB" id="A0A397W7F9"/>
<comment type="caution">
    <text evidence="1">The sequence shown here is derived from an EMBL/GenBank/DDBJ whole genome shotgun (WGS) entry which is preliminary data.</text>
</comment>
<dbReference type="STRING" id="44941.A0A397W7F9"/>
<name>A0A397W7F9_9GLOM</name>
<gene>
    <name evidence="1" type="ORF">C2G38_2152082</name>
</gene>
<sequence length="401" mass="47314">MNNEQFQQFMELMTKSVNGDGTKVLLKENNLVKVKYFYGTDDKDPFEWLDDFEKVAKANNWTEERRVKIASGYLKEIAAEWYKENKEVIKYWNVKGENEEEQKKTVAAPKNLTEAIATTRRVEVGNYYGQHNVEVVKQVSLGSELSDLKKRIDEIALNYATLTGKIKNSKECPQNNYYHVPKKFEFECHKCREAEHRARYCMSEKTRQKRPKKRFELMLVAYELLFDKLAKHSKEYLIKTEAHWLRLNFTYDLQMEEIKIWNLVIEWRIVQNPEKDLWDNIPIKLMLPSRQVALIIFPLCTILTPKLSTRRTEPTSLIINEAHEAGIASWCQSCDSSRESSKYHLSSKKPEIDKCITNLQLKATAYEKVIEWIPYKQLSNIKEIDKREFGTVYLAIWLDDK</sequence>
<evidence type="ECO:0000313" key="2">
    <source>
        <dbReference type="Proteomes" id="UP000266673"/>
    </source>
</evidence>
<dbReference type="OrthoDB" id="2447046at2759"/>
<protein>
    <recommendedName>
        <fullName evidence="3">CCHC-type domain-containing protein</fullName>
    </recommendedName>
</protein>
<organism evidence="1 2">
    <name type="scientific">Gigaspora rosea</name>
    <dbReference type="NCBI Taxonomy" id="44941"/>
    <lineage>
        <taxon>Eukaryota</taxon>
        <taxon>Fungi</taxon>
        <taxon>Fungi incertae sedis</taxon>
        <taxon>Mucoromycota</taxon>
        <taxon>Glomeromycotina</taxon>
        <taxon>Glomeromycetes</taxon>
        <taxon>Diversisporales</taxon>
        <taxon>Gigasporaceae</taxon>
        <taxon>Gigaspora</taxon>
    </lineage>
</organism>
<proteinExistence type="predicted"/>
<evidence type="ECO:0008006" key="3">
    <source>
        <dbReference type="Google" id="ProtNLM"/>
    </source>
</evidence>